<dbReference type="EMBL" id="JAIRBT010000015">
    <property type="protein sequence ID" value="MBZ6066976.1"/>
    <property type="molecule type" value="Genomic_DNA"/>
</dbReference>
<dbReference type="RefSeq" id="WP_224162973.1">
    <property type="nucleotide sequence ID" value="NZ_JAIRBT010000015.1"/>
</dbReference>
<organism evidence="1 2">
    <name type="scientific">Aeromonas schubertii</name>
    <dbReference type="NCBI Taxonomy" id="652"/>
    <lineage>
        <taxon>Bacteria</taxon>
        <taxon>Pseudomonadati</taxon>
        <taxon>Pseudomonadota</taxon>
        <taxon>Gammaproteobacteria</taxon>
        <taxon>Aeromonadales</taxon>
        <taxon>Aeromonadaceae</taxon>
        <taxon>Aeromonas</taxon>
    </lineage>
</organism>
<sequence>MNNEAVKFARQYDLLFTSKTSSLNGNEIPLFRAMKDSLMEASNKFDVEEYHGTKNQVRFTGDGINARTSARCELSDLMIIVFSPKTKEARLTYLQAKSERTKVNPSLSSQFMANYEQWYLLSKRPMIQGVGTFQPPQDLLVNSVYPSIGTFAFFYKSASGNFETFYVSADNLSPTTTNKSKKGKVEVLDKSHYFSQANSYKECISSVNNYYFAYHLYNMTIGSPISSKLVSTQNIRNWICNILTKKISEESKSDNSNELARELIKILEPNEQTQGVSEFGSKYLLVLKSNNDF</sequence>
<accession>A0ABS7VD24</accession>
<name>A0ABS7VD24_9GAMM</name>
<evidence type="ECO:0000313" key="2">
    <source>
        <dbReference type="Proteomes" id="UP000774958"/>
    </source>
</evidence>
<dbReference type="Proteomes" id="UP000774958">
    <property type="component" value="Unassembled WGS sequence"/>
</dbReference>
<gene>
    <name evidence="1" type="ORF">LA374_12290</name>
</gene>
<proteinExistence type="predicted"/>
<comment type="caution">
    <text evidence="1">The sequence shown here is derived from an EMBL/GenBank/DDBJ whole genome shotgun (WGS) entry which is preliminary data.</text>
</comment>
<protein>
    <submittedName>
        <fullName evidence="1">Uncharacterized protein</fullName>
    </submittedName>
</protein>
<keyword evidence="2" id="KW-1185">Reference proteome</keyword>
<reference evidence="1 2" key="1">
    <citation type="submission" date="2021-09" db="EMBL/GenBank/DDBJ databases">
        <title>Aeromonas schubertii isolated from Asian sea bass.</title>
        <authorList>
            <person name="Pinpimai K."/>
        </authorList>
    </citation>
    <scope>NUCLEOTIDE SEQUENCE [LARGE SCALE GENOMIC DNA]</scope>
    <source>
        <strain evidence="1 2">CHULA2021a</strain>
    </source>
</reference>
<evidence type="ECO:0000313" key="1">
    <source>
        <dbReference type="EMBL" id="MBZ6066976.1"/>
    </source>
</evidence>